<gene>
    <name evidence="2" type="ORF">HICCMSTLAB_LOCUS760</name>
</gene>
<organism evidence="2 3">
    <name type="scientific">Cotesia congregata</name>
    <name type="common">Parasitoid wasp</name>
    <name type="synonym">Apanteles congregatus</name>
    <dbReference type="NCBI Taxonomy" id="51543"/>
    <lineage>
        <taxon>Eukaryota</taxon>
        <taxon>Metazoa</taxon>
        <taxon>Ecdysozoa</taxon>
        <taxon>Arthropoda</taxon>
        <taxon>Hexapoda</taxon>
        <taxon>Insecta</taxon>
        <taxon>Pterygota</taxon>
        <taxon>Neoptera</taxon>
        <taxon>Endopterygota</taxon>
        <taxon>Hymenoptera</taxon>
        <taxon>Apocrita</taxon>
        <taxon>Ichneumonoidea</taxon>
        <taxon>Braconidae</taxon>
        <taxon>Microgastrinae</taxon>
        <taxon>Cotesia</taxon>
    </lineage>
</organism>
<evidence type="ECO:0000313" key="3">
    <source>
        <dbReference type="Proteomes" id="UP000786811"/>
    </source>
</evidence>
<evidence type="ECO:0000259" key="1">
    <source>
        <dbReference type="Pfam" id="PF00536"/>
    </source>
</evidence>
<feature type="domain" description="SAM" evidence="1">
    <location>
        <begin position="3"/>
        <end position="36"/>
    </location>
</feature>
<dbReference type="Gene3D" id="1.10.150.50">
    <property type="entry name" value="Transcription Factor, Ets-1"/>
    <property type="match status" value="1"/>
</dbReference>
<sequence>EDIDGAAFLQLTNQDLSQLKIKMGPKKKLLALIDSLNQEKITGSYIIIDSSGVLEKQTQNETVCSTLPINVSLSRASTSGVTSSLSSPKPTPASCTLSTSVVSSNTFSRYGTVENTLKEHQQGKEILSAIRGITCSEGDRKCFVRILVGELVKTHNDSCYPPKEAKIALAKAISLKNSQNLKIRSNLMAT</sequence>
<dbReference type="Proteomes" id="UP000786811">
    <property type="component" value="Unassembled WGS sequence"/>
</dbReference>
<feature type="non-terminal residue" evidence="2">
    <location>
        <position position="1"/>
    </location>
</feature>
<reference evidence="2" key="1">
    <citation type="submission" date="2021-04" db="EMBL/GenBank/DDBJ databases">
        <authorList>
            <person name="Chebbi M.A.C M."/>
        </authorList>
    </citation>
    <scope>NUCLEOTIDE SEQUENCE</scope>
</reference>
<evidence type="ECO:0000313" key="2">
    <source>
        <dbReference type="EMBL" id="CAG5073988.1"/>
    </source>
</evidence>
<dbReference type="EMBL" id="CAJNRD030001114">
    <property type="protein sequence ID" value="CAG5073988.1"/>
    <property type="molecule type" value="Genomic_DNA"/>
</dbReference>
<dbReference type="AlphaFoldDB" id="A0A8J2E9C1"/>
<dbReference type="InterPro" id="IPR013761">
    <property type="entry name" value="SAM/pointed_sf"/>
</dbReference>
<dbReference type="CDD" id="cd09487">
    <property type="entry name" value="SAM_superfamily"/>
    <property type="match status" value="1"/>
</dbReference>
<proteinExistence type="predicted"/>
<name>A0A8J2E9C1_COTCN</name>
<protein>
    <recommendedName>
        <fullName evidence="1">SAM domain-containing protein</fullName>
    </recommendedName>
</protein>
<dbReference type="InterPro" id="IPR001660">
    <property type="entry name" value="SAM"/>
</dbReference>
<accession>A0A8J2E9C1</accession>
<dbReference type="Pfam" id="PF00536">
    <property type="entry name" value="SAM_1"/>
    <property type="match status" value="1"/>
</dbReference>
<dbReference type="OrthoDB" id="7760234at2759"/>
<keyword evidence="3" id="KW-1185">Reference proteome</keyword>
<comment type="caution">
    <text evidence="2">The sequence shown here is derived from an EMBL/GenBank/DDBJ whole genome shotgun (WGS) entry which is preliminary data.</text>
</comment>